<evidence type="ECO:0000313" key="1">
    <source>
        <dbReference type="EMBL" id="JAH27108.1"/>
    </source>
</evidence>
<reference evidence="1" key="1">
    <citation type="submission" date="2014-11" db="EMBL/GenBank/DDBJ databases">
        <authorList>
            <person name="Amaro Gonzalez C."/>
        </authorList>
    </citation>
    <scope>NUCLEOTIDE SEQUENCE</scope>
</reference>
<organism evidence="1">
    <name type="scientific">Anguilla anguilla</name>
    <name type="common">European freshwater eel</name>
    <name type="synonym">Muraena anguilla</name>
    <dbReference type="NCBI Taxonomy" id="7936"/>
    <lineage>
        <taxon>Eukaryota</taxon>
        <taxon>Metazoa</taxon>
        <taxon>Chordata</taxon>
        <taxon>Craniata</taxon>
        <taxon>Vertebrata</taxon>
        <taxon>Euteleostomi</taxon>
        <taxon>Actinopterygii</taxon>
        <taxon>Neopterygii</taxon>
        <taxon>Teleostei</taxon>
        <taxon>Anguilliformes</taxon>
        <taxon>Anguillidae</taxon>
        <taxon>Anguilla</taxon>
    </lineage>
</organism>
<dbReference type="AlphaFoldDB" id="A0A0E9RFI3"/>
<name>A0A0E9RFI3_ANGAN</name>
<protein>
    <submittedName>
        <fullName evidence="1">Uncharacterized protein</fullName>
    </submittedName>
</protein>
<accession>A0A0E9RFI3</accession>
<sequence>MALKSLCVYRFLFPQIILAKLTKWLHTPKPVHSGYTTVILFILRLTYS</sequence>
<proteinExistence type="predicted"/>
<reference evidence="1" key="2">
    <citation type="journal article" date="2015" name="Fish Shellfish Immunol.">
        <title>Early steps in the European eel (Anguilla anguilla)-Vibrio vulnificus interaction in the gills: Role of the RtxA13 toxin.</title>
        <authorList>
            <person name="Callol A."/>
            <person name="Pajuelo D."/>
            <person name="Ebbesson L."/>
            <person name="Teles M."/>
            <person name="MacKenzie S."/>
            <person name="Amaro C."/>
        </authorList>
    </citation>
    <scope>NUCLEOTIDE SEQUENCE</scope>
</reference>
<dbReference type="EMBL" id="GBXM01081469">
    <property type="protein sequence ID" value="JAH27108.1"/>
    <property type="molecule type" value="Transcribed_RNA"/>
</dbReference>